<dbReference type="SMART" id="SM00448">
    <property type="entry name" value="REC"/>
    <property type="match status" value="1"/>
</dbReference>
<accession>A0A6I4V3G6</accession>
<name>A0A6I4V3G6_9SPHN</name>
<reference evidence="4 5" key="1">
    <citation type="submission" date="2019-12" db="EMBL/GenBank/DDBJ databases">
        <title>Genomic-based taxomic classification of the family Erythrobacteraceae.</title>
        <authorList>
            <person name="Xu L."/>
        </authorList>
    </citation>
    <scope>NUCLEOTIDE SEQUENCE [LARGE SCALE GENOMIC DNA]</scope>
    <source>
        <strain evidence="4 5">SW-109</strain>
    </source>
</reference>
<evidence type="ECO:0000313" key="5">
    <source>
        <dbReference type="Proteomes" id="UP000471435"/>
    </source>
</evidence>
<protein>
    <submittedName>
        <fullName evidence="4">Response regulator</fullName>
    </submittedName>
</protein>
<dbReference type="GO" id="GO:0000160">
    <property type="term" value="P:phosphorelay signal transduction system"/>
    <property type="evidence" value="ECO:0007669"/>
    <property type="project" value="InterPro"/>
</dbReference>
<dbReference type="EMBL" id="WTYP01000002">
    <property type="protein sequence ID" value="MXP48255.1"/>
    <property type="molecule type" value="Genomic_DNA"/>
</dbReference>
<dbReference type="PROSITE" id="PS50110">
    <property type="entry name" value="RESPONSE_REGULATORY"/>
    <property type="match status" value="1"/>
</dbReference>
<dbReference type="SUPFAM" id="SSF52172">
    <property type="entry name" value="CheY-like"/>
    <property type="match status" value="1"/>
</dbReference>
<feature type="domain" description="Response regulatory" evidence="3">
    <location>
        <begin position="3"/>
        <end position="113"/>
    </location>
</feature>
<comment type="caution">
    <text evidence="2">Lacks conserved residue(s) required for the propagation of feature annotation.</text>
</comment>
<dbReference type="InterPro" id="IPR050595">
    <property type="entry name" value="Bact_response_regulator"/>
</dbReference>
<keyword evidence="1" id="KW-0597">Phosphoprotein</keyword>
<evidence type="ECO:0000313" key="4">
    <source>
        <dbReference type="EMBL" id="MXP48255.1"/>
    </source>
</evidence>
<dbReference type="PANTHER" id="PTHR44591">
    <property type="entry name" value="STRESS RESPONSE REGULATOR PROTEIN 1"/>
    <property type="match status" value="1"/>
</dbReference>
<dbReference type="RefSeq" id="WP_160731454.1">
    <property type="nucleotide sequence ID" value="NZ_WTYP01000002.1"/>
</dbReference>
<comment type="caution">
    <text evidence="4">The sequence shown here is derived from an EMBL/GenBank/DDBJ whole genome shotgun (WGS) entry which is preliminary data.</text>
</comment>
<dbReference type="OrthoDB" id="7431150at2"/>
<evidence type="ECO:0000256" key="1">
    <source>
        <dbReference type="ARBA" id="ARBA00022553"/>
    </source>
</evidence>
<dbReference type="AlphaFoldDB" id="A0A6I4V3G6"/>
<sequence length="127" mass="13565">MPHALIIDDSSIVQGIMTERLASLGFRSFDRAETEEQAIAAAHRRQPDLVVLGDHVAEGSGCEAARAISEAYGTPVILVTNNSQNARKVLRNRASLEGPFALDQISTAVDRSHMAPLAAIDTVSSRA</sequence>
<gene>
    <name evidence="4" type="ORF">GRI43_12740</name>
</gene>
<dbReference type="InterPro" id="IPR011006">
    <property type="entry name" value="CheY-like_superfamily"/>
</dbReference>
<dbReference type="InterPro" id="IPR001789">
    <property type="entry name" value="Sig_transdc_resp-reg_receiver"/>
</dbReference>
<dbReference type="Gene3D" id="3.40.50.2300">
    <property type="match status" value="1"/>
</dbReference>
<keyword evidence="5" id="KW-1185">Reference proteome</keyword>
<organism evidence="4 5">
    <name type="scientific">Pontixanthobacter luteolus</name>
    <dbReference type="NCBI Taxonomy" id="295089"/>
    <lineage>
        <taxon>Bacteria</taxon>
        <taxon>Pseudomonadati</taxon>
        <taxon>Pseudomonadota</taxon>
        <taxon>Alphaproteobacteria</taxon>
        <taxon>Sphingomonadales</taxon>
        <taxon>Erythrobacteraceae</taxon>
        <taxon>Pontixanthobacter</taxon>
    </lineage>
</organism>
<evidence type="ECO:0000259" key="3">
    <source>
        <dbReference type="PROSITE" id="PS50110"/>
    </source>
</evidence>
<dbReference type="PANTHER" id="PTHR44591:SF20">
    <property type="entry name" value="PROTEIN PILH"/>
    <property type="match status" value="1"/>
</dbReference>
<dbReference type="Proteomes" id="UP000471435">
    <property type="component" value="Unassembled WGS sequence"/>
</dbReference>
<dbReference type="Pfam" id="PF00072">
    <property type="entry name" value="Response_reg"/>
    <property type="match status" value="1"/>
</dbReference>
<evidence type="ECO:0000256" key="2">
    <source>
        <dbReference type="PROSITE-ProRule" id="PRU00169"/>
    </source>
</evidence>
<proteinExistence type="predicted"/>